<keyword evidence="4 6" id="KW-0472">Membrane</keyword>
<evidence type="ECO:0008006" key="9">
    <source>
        <dbReference type="Google" id="ProtNLM"/>
    </source>
</evidence>
<dbReference type="GO" id="GO:0015087">
    <property type="term" value="F:cobalt ion transmembrane transporter activity"/>
    <property type="evidence" value="ECO:0007669"/>
    <property type="project" value="TreeGrafter"/>
</dbReference>
<dbReference type="Pfam" id="PF01544">
    <property type="entry name" value="CorA"/>
    <property type="match status" value="1"/>
</dbReference>
<dbReference type="PANTHER" id="PTHR46494">
    <property type="entry name" value="CORA FAMILY METAL ION TRANSPORTER (EUROFUNG)"/>
    <property type="match status" value="1"/>
</dbReference>
<feature type="compositionally biased region" description="Polar residues" evidence="5">
    <location>
        <begin position="45"/>
        <end position="61"/>
    </location>
</feature>
<dbReference type="Proteomes" id="UP000254937">
    <property type="component" value="Unassembled WGS sequence"/>
</dbReference>
<feature type="compositionally biased region" description="Basic and acidic residues" evidence="5">
    <location>
        <begin position="84"/>
        <end position="97"/>
    </location>
</feature>
<feature type="transmembrane region" description="Helical" evidence="6">
    <location>
        <begin position="482"/>
        <end position="505"/>
    </location>
</feature>
<protein>
    <recommendedName>
        <fullName evidence="9">Cora-domain-containing protein</fullName>
    </recommendedName>
</protein>
<evidence type="ECO:0000256" key="2">
    <source>
        <dbReference type="ARBA" id="ARBA00022692"/>
    </source>
</evidence>
<dbReference type="InterPro" id="IPR002523">
    <property type="entry name" value="MgTranspt_CorA/ZnTranspt_ZntB"/>
</dbReference>
<dbReference type="EMBL" id="KZ851864">
    <property type="protein sequence ID" value="RDK38560.1"/>
    <property type="molecule type" value="Genomic_DNA"/>
</dbReference>
<evidence type="ECO:0000256" key="5">
    <source>
        <dbReference type="SAM" id="MobiDB-lite"/>
    </source>
</evidence>
<dbReference type="InterPro" id="IPR045863">
    <property type="entry name" value="CorA_TM1_TM2"/>
</dbReference>
<feature type="compositionally biased region" description="Basic and acidic residues" evidence="5">
    <location>
        <begin position="143"/>
        <end position="152"/>
    </location>
</feature>
<evidence type="ECO:0000256" key="1">
    <source>
        <dbReference type="ARBA" id="ARBA00004651"/>
    </source>
</evidence>
<evidence type="ECO:0000256" key="3">
    <source>
        <dbReference type="ARBA" id="ARBA00022989"/>
    </source>
</evidence>
<sequence length="565" mass="64232">MAEHHHQLNIFSEPVHIKENGKCWSDKKDQTLAKKATASDIKPDTPQSAETAQQTNKNPKSQARIRNKLISLYMPFLTVSEKDLEQGQDTHDQEREKPRQHKQHKAIYMHEPMTLHEYYYTTIVNSVSRDRKQVLRKYLPRVSSKENTKKPNQEQFSHTTDATRFDQEQFSNTKGLGKSDQEQIAKKTKGRGLLHWLPWVQRPSAPTTEGTQDKSFIYTVDQLWLWIVNDDTIVTATTGSSDVLVDAILDHLAPDSTGEGVQRPKSATEMMELIIGIATDPSSQRVSTTDGSQSVTEQKNALQVFQESTRNVIDNEASISENFMKAVKLNQFQKLPERDFGEEFDLLYRSKEIRDELGILKDISNHQEIVWSQAFPPKNKKTPYPFKYPHPHEPSVVQSELRDMMDEAKSAQDSINLFLDLKEKYTASQDAAFGRQQAYTTMVFTIVTIVFLPLTFLSSIFALDISQFPHGPSGRPQFQSWWIFPLIFGPSAAVAIPLIVVAFNVNDIIVTPYYKWKAGMTSSPAGSGPGRQSSRGSDDTSRYGRGRVRSMFPRKTLNKSEDDKV</sequence>
<keyword evidence="3 6" id="KW-1133">Transmembrane helix</keyword>
<accession>A0A370P8N7</accession>
<organism evidence="7 8">
    <name type="scientific">Aspergillus phoenicis ATCC 13157</name>
    <dbReference type="NCBI Taxonomy" id="1353007"/>
    <lineage>
        <taxon>Eukaryota</taxon>
        <taxon>Fungi</taxon>
        <taxon>Dikarya</taxon>
        <taxon>Ascomycota</taxon>
        <taxon>Pezizomycotina</taxon>
        <taxon>Eurotiomycetes</taxon>
        <taxon>Eurotiomycetidae</taxon>
        <taxon>Eurotiales</taxon>
        <taxon>Aspergillaceae</taxon>
        <taxon>Aspergillus</taxon>
    </lineage>
</organism>
<reference evidence="7 8" key="1">
    <citation type="submission" date="2018-07" db="EMBL/GenBank/DDBJ databases">
        <title>Section-level genome sequencing of Aspergillus section Nigri to investigate inter- and intra-species variation.</title>
        <authorList>
            <consortium name="DOE Joint Genome Institute"/>
            <person name="Vesth T.C."/>
            <person name="Nybo J.L."/>
            <person name="Theobald S."/>
            <person name="Frisvad J.C."/>
            <person name="Larsen T.O."/>
            <person name="Nielsen K.F."/>
            <person name="Hoof J.B."/>
            <person name="Brandl J."/>
            <person name="Salamov A."/>
            <person name="Riley R."/>
            <person name="Gladden J.M."/>
            <person name="Phatale P."/>
            <person name="Nielsen M.T."/>
            <person name="Lyhne E.K."/>
            <person name="Kogle M.E."/>
            <person name="Strasser K."/>
            <person name="McDonnell E."/>
            <person name="Barry K."/>
            <person name="Clum A."/>
            <person name="Chen C."/>
            <person name="Nolan M."/>
            <person name="Sandor L."/>
            <person name="Kuo A."/>
            <person name="Lipzen A."/>
            <person name="Hainaut M."/>
            <person name="Drula E."/>
            <person name="Tsang A."/>
            <person name="Magnuson J.K."/>
            <person name="Henrissat B."/>
            <person name="Wiebenga A."/>
            <person name="Simmons B.A."/>
            <person name="Makela M.R."/>
            <person name="De vries R.P."/>
            <person name="Grigoriev I.V."/>
            <person name="Mortensen U.H."/>
            <person name="Baker S.E."/>
            <person name="Andersen M.R."/>
        </authorList>
    </citation>
    <scope>NUCLEOTIDE SEQUENCE [LARGE SCALE GENOMIC DNA]</scope>
    <source>
        <strain evidence="7 8">ATCC 13157</strain>
    </source>
</reference>
<feature type="transmembrane region" description="Helical" evidence="6">
    <location>
        <begin position="442"/>
        <end position="462"/>
    </location>
</feature>
<feature type="region of interest" description="Disordered" evidence="5">
    <location>
        <begin position="143"/>
        <end position="162"/>
    </location>
</feature>
<keyword evidence="2 6" id="KW-0812">Transmembrane</keyword>
<evidence type="ECO:0000313" key="8">
    <source>
        <dbReference type="Proteomes" id="UP000254937"/>
    </source>
</evidence>
<evidence type="ECO:0000313" key="7">
    <source>
        <dbReference type="EMBL" id="RDK38560.1"/>
    </source>
</evidence>
<dbReference type="Gene3D" id="1.20.58.340">
    <property type="entry name" value="Magnesium transport protein CorA, transmembrane region"/>
    <property type="match status" value="1"/>
</dbReference>
<keyword evidence="8" id="KW-1185">Reference proteome</keyword>
<dbReference type="GO" id="GO:0015095">
    <property type="term" value="F:magnesium ion transmembrane transporter activity"/>
    <property type="evidence" value="ECO:0007669"/>
    <property type="project" value="TreeGrafter"/>
</dbReference>
<evidence type="ECO:0000256" key="4">
    <source>
        <dbReference type="ARBA" id="ARBA00023136"/>
    </source>
</evidence>
<dbReference type="GO" id="GO:0050897">
    <property type="term" value="F:cobalt ion binding"/>
    <property type="evidence" value="ECO:0007669"/>
    <property type="project" value="TreeGrafter"/>
</dbReference>
<dbReference type="AlphaFoldDB" id="A0A370P8N7"/>
<feature type="compositionally biased region" description="Low complexity" evidence="5">
    <location>
        <begin position="522"/>
        <end position="535"/>
    </location>
</feature>
<dbReference type="SUPFAM" id="SSF144083">
    <property type="entry name" value="Magnesium transport protein CorA, transmembrane region"/>
    <property type="match status" value="1"/>
</dbReference>
<evidence type="ECO:0000256" key="6">
    <source>
        <dbReference type="SAM" id="Phobius"/>
    </source>
</evidence>
<gene>
    <name evidence="7" type="ORF">M752DRAFT_76304</name>
</gene>
<proteinExistence type="predicted"/>
<name>A0A370P8N7_ASPPH</name>
<feature type="region of interest" description="Disordered" evidence="5">
    <location>
        <begin position="522"/>
        <end position="565"/>
    </location>
</feature>
<dbReference type="PANTHER" id="PTHR46494:SF1">
    <property type="entry name" value="CORA FAMILY METAL ION TRANSPORTER (EUROFUNG)"/>
    <property type="match status" value="1"/>
</dbReference>
<feature type="region of interest" description="Disordered" evidence="5">
    <location>
        <begin position="29"/>
        <end position="62"/>
    </location>
</feature>
<dbReference type="GO" id="GO:0005886">
    <property type="term" value="C:plasma membrane"/>
    <property type="evidence" value="ECO:0007669"/>
    <property type="project" value="UniProtKB-SubCell"/>
</dbReference>
<dbReference type="GO" id="GO:0000287">
    <property type="term" value="F:magnesium ion binding"/>
    <property type="evidence" value="ECO:0007669"/>
    <property type="project" value="TreeGrafter"/>
</dbReference>
<comment type="subcellular location">
    <subcellularLocation>
        <location evidence="1">Cell membrane</location>
        <topology evidence="1">Multi-pass membrane protein</topology>
    </subcellularLocation>
</comment>
<feature type="region of interest" description="Disordered" evidence="5">
    <location>
        <begin position="84"/>
        <end position="104"/>
    </location>
</feature>